<sequence>MPITPEDIVKKTGDLPTLPHVATKVMTLVSDPETSAKDLQEAIITDQGMTAQILKISNSAMFGLKREVKTLTHAIMILGFNTIRSIVLAAAGKKLYTKKGAPNTGFKEKLIWENSIGSALIARGLAEQFRGMDKEEAFIGGLMHNLGKTVLNAKLPQKYSEIMVASYNESRPIHLLEQDYLGFDHAELGYCIVKQWNLSESLAESIRHYLAPENAPQEHRVQTAIISLATHYCLDLGLGVGQATPMEEQELGEIPAILKIDLPRLLRWREIITEKMEKDRALINSF</sequence>
<dbReference type="EMBL" id="CP071793">
    <property type="protein sequence ID" value="QTD52220.1"/>
    <property type="molecule type" value="Genomic_DNA"/>
</dbReference>
<dbReference type="InterPro" id="IPR052340">
    <property type="entry name" value="RNase_Y/CdgJ"/>
</dbReference>
<organism evidence="2 3">
    <name type="scientific">Sulfidibacter corallicola</name>
    <dbReference type="NCBI Taxonomy" id="2818388"/>
    <lineage>
        <taxon>Bacteria</taxon>
        <taxon>Pseudomonadati</taxon>
        <taxon>Acidobacteriota</taxon>
        <taxon>Holophagae</taxon>
        <taxon>Acanthopleuribacterales</taxon>
        <taxon>Acanthopleuribacteraceae</taxon>
        <taxon>Sulfidibacter</taxon>
    </lineage>
</organism>
<evidence type="ECO:0000313" key="3">
    <source>
        <dbReference type="Proteomes" id="UP000663929"/>
    </source>
</evidence>
<reference evidence="2" key="1">
    <citation type="submission" date="2021-03" db="EMBL/GenBank/DDBJ databases">
        <title>Acanthopleuribacteraceae sp. M133.</title>
        <authorList>
            <person name="Wang G."/>
        </authorList>
    </citation>
    <scope>NUCLEOTIDE SEQUENCE</scope>
    <source>
        <strain evidence="2">M133</strain>
    </source>
</reference>
<protein>
    <submittedName>
        <fullName evidence="2">HDOD domain-containing protein</fullName>
    </submittedName>
</protein>
<dbReference type="AlphaFoldDB" id="A0A8A4TRP5"/>
<dbReference type="PANTHER" id="PTHR33525:SF3">
    <property type="entry name" value="RIBONUCLEASE Y"/>
    <property type="match status" value="1"/>
</dbReference>
<feature type="domain" description="HDOD" evidence="1">
    <location>
        <begin position="15"/>
        <end position="212"/>
    </location>
</feature>
<keyword evidence="3" id="KW-1185">Reference proteome</keyword>
<dbReference type="SUPFAM" id="SSF109604">
    <property type="entry name" value="HD-domain/PDEase-like"/>
    <property type="match status" value="1"/>
</dbReference>
<dbReference type="InterPro" id="IPR003607">
    <property type="entry name" value="HD/PDEase_dom"/>
</dbReference>
<dbReference type="Gene3D" id="1.10.3210.10">
    <property type="entry name" value="Hypothetical protein af1432"/>
    <property type="match status" value="1"/>
</dbReference>
<dbReference type="InterPro" id="IPR013976">
    <property type="entry name" value="HDOD"/>
</dbReference>
<dbReference type="PROSITE" id="PS51833">
    <property type="entry name" value="HDOD"/>
    <property type="match status" value="1"/>
</dbReference>
<dbReference type="CDD" id="cd00077">
    <property type="entry name" value="HDc"/>
    <property type="match status" value="1"/>
</dbReference>
<dbReference type="Pfam" id="PF08668">
    <property type="entry name" value="HDOD"/>
    <property type="match status" value="1"/>
</dbReference>
<dbReference type="KEGG" id="scor:J3U87_07080"/>
<dbReference type="PANTHER" id="PTHR33525">
    <property type="match status" value="1"/>
</dbReference>
<proteinExistence type="predicted"/>
<evidence type="ECO:0000313" key="2">
    <source>
        <dbReference type="EMBL" id="QTD52220.1"/>
    </source>
</evidence>
<evidence type="ECO:0000259" key="1">
    <source>
        <dbReference type="PROSITE" id="PS51833"/>
    </source>
</evidence>
<name>A0A8A4TRP5_SULCO</name>
<gene>
    <name evidence="2" type="ORF">J3U87_07080</name>
</gene>
<accession>A0A8A4TRP5</accession>
<dbReference type="RefSeq" id="WP_237382329.1">
    <property type="nucleotide sequence ID" value="NZ_CP071793.1"/>
</dbReference>
<dbReference type="Proteomes" id="UP000663929">
    <property type="component" value="Chromosome"/>
</dbReference>